<gene>
    <name evidence="7" type="ORF">DEW08_12410</name>
</gene>
<dbReference type="Gene3D" id="1.10.287.1260">
    <property type="match status" value="1"/>
</dbReference>
<dbReference type="InterPro" id="IPR018490">
    <property type="entry name" value="cNMP-bd_dom_sf"/>
</dbReference>
<evidence type="ECO:0000256" key="4">
    <source>
        <dbReference type="ARBA" id="ARBA00023136"/>
    </source>
</evidence>
<dbReference type="EMBL" id="CP029353">
    <property type="protein sequence ID" value="AWK86924.1"/>
    <property type="molecule type" value="Genomic_DNA"/>
</dbReference>
<feature type="transmembrane region" description="Helical" evidence="5">
    <location>
        <begin position="12"/>
        <end position="29"/>
    </location>
</feature>
<dbReference type="GO" id="GO:0005886">
    <property type="term" value="C:plasma membrane"/>
    <property type="evidence" value="ECO:0007669"/>
    <property type="project" value="UniProtKB-SubCell"/>
</dbReference>
<dbReference type="GO" id="GO:0008381">
    <property type="term" value="F:mechanosensitive monoatomic ion channel activity"/>
    <property type="evidence" value="ECO:0007669"/>
    <property type="project" value="InterPro"/>
</dbReference>
<keyword evidence="5" id="KW-0407">Ion channel</keyword>
<evidence type="ECO:0000313" key="8">
    <source>
        <dbReference type="Proteomes" id="UP000245629"/>
    </source>
</evidence>
<dbReference type="SUPFAM" id="SSF50182">
    <property type="entry name" value="Sm-like ribonucleoproteins"/>
    <property type="match status" value="1"/>
</dbReference>
<protein>
    <recommendedName>
        <fullName evidence="5">Small-conductance mechanosensitive channel</fullName>
    </recommendedName>
</protein>
<keyword evidence="5" id="KW-0813">Transport</keyword>
<keyword evidence="2 5" id="KW-0812">Transmembrane</keyword>
<feature type="domain" description="Cyclic nucleotide-binding" evidence="6">
    <location>
        <begin position="333"/>
        <end position="436"/>
    </location>
</feature>
<name>A0A2S2CQX4_9PROT</name>
<dbReference type="PROSITE" id="PS50042">
    <property type="entry name" value="CNMP_BINDING_3"/>
    <property type="match status" value="1"/>
</dbReference>
<dbReference type="InterPro" id="IPR023408">
    <property type="entry name" value="MscS_beta-dom_sf"/>
</dbReference>
<keyword evidence="8" id="KW-1185">Reference proteome</keyword>
<dbReference type="OrthoDB" id="9814206at2"/>
<comment type="similarity">
    <text evidence="5">Belongs to the MscS (TC 1.A.23) family.</text>
</comment>
<feature type="transmembrane region" description="Helical" evidence="5">
    <location>
        <begin position="49"/>
        <end position="69"/>
    </location>
</feature>
<evidence type="ECO:0000256" key="2">
    <source>
        <dbReference type="ARBA" id="ARBA00022692"/>
    </source>
</evidence>
<dbReference type="AlphaFoldDB" id="A0A2S2CQX4"/>
<comment type="subunit">
    <text evidence="5">Homoheptamer.</text>
</comment>
<evidence type="ECO:0000256" key="5">
    <source>
        <dbReference type="RuleBase" id="RU369025"/>
    </source>
</evidence>
<dbReference type="Proteomes" id="UP000245629">
    <property type="component" value="Chromosome 2"/>
</dbReference>
<comment type="subcellular location">
    <subcellularLocation>
        <location evidence="5">Cell inner membrane</location>
        <topology evidence="5">Multi-pass membrane protein</topology>
    </subcellularLocation>
    <subcellularLocation>
        <location evidence="1">Membrane</location>
    </subcellularLocation>
</comment>
<feature type="transmembrane region" description="Helical" evidence="5">
    <location>
        <begin position="117"/>
        <end position="137"/>
    </location>
</feature>
<evidence type="ECO:0000256" key="3">
    <source>
        <dbReference type="ARBA" id="ARBA00022989"/>
    </source>
</evidence>
<accession>A0A2S2CQX4</accession>
<dbReference type="KEGG" id="azz:DEW08_12410"/>
<dbReference type="Pfam" id="PF00027">
    <property type="entry name" value="cNMP_binding"/>
    <property type="match status" value="1"/>
</dbReference>
<keyword evidence="5" id="KW-1003">Cell membrane</keyword>
<evidence type="ECO:0000313" key="7">
    <source>
        <dbReference type="EMBL" id="AWK86924.1"/>
    </source>
</evidence>
<reference evidence="8" key="1">
    <citation type="submission" date="2018-05" db="EMBL/GenBank/DDBJ databases">
        <title>Azospirillum thermophila sp. nov., a novel isolated from hot spring.</title>
        <authorList>
            <person name="Zhao Z."/>
        </authorList>
    </citation>
    <scope>NUCLEOTIDE SEQUENCE [LARGE SCALE GENOMIC DNA]</scope>
    <source>
        <strain evidence="8">CFH 70021</strain>
    </source>
</reference>
<sequence length="489" mass="51202">MTLRPLLAALNKLLMPLGGCILLGGALYLEGSAYQAAGVEALESGWRVLGYGLSIGLVLSLAVLLRRLVQVVVLDGLVASALGGPVPRLLSQLSGLLIYLMAVAAIAGFVFKQDLTVLWAASGVAGVVLGMALRELLVDIFTGLALNLDRPLRIGDHIRLHKAGDITIEGRVAEISWRSTRLKDDFGNIITVPNSRIAASTITNHSLPTPYLEFMVTLTLDVGVPAERALRILEAAAVEAMLPFAAPGVDAPYVRIRAVTPTGVEYGVFFCPPVEKRFRARSLVLQRILSHLDHAGLRPAWPKEERAPGDPDSAVWRSVGAERLALLLGAADPLSALDHADVALLAAGVRQRCLPPGSTLVQAGESAAAAYLVIEGLLSAEPARGRGAATEPVAVGPGRLVGLDALFLGGAHGATVRSRTEALVGEITMEAMRRLLEQRPETAAPLARAVAGALARGGEGRAAETADLAADILSNLRRSTGIAGLMAAD</sequence>
<proteinExistence type="inferred from homology"/>
<feature type="transmembrane region" description="Helical" evidence="5">
    <location>
        <begin position="89"/>
        <end position="111"/>
    </location>
</feature>
<organism evidence="7 8">
    <name type="scientific">Azospirillum thermophilum</name>
    <dbReference type="NCBI Taxonomy" id="2202148"/>
    <lineage>
        <taxon>Bacteria</taxon>
        <taxon>Pseudomonadati</taxon>
        <taxon>Pseudomonadota</taxon>
        <taxon>Alphaproteobacteria</taxon>
        <taxon>Rhodospirillales</taxon>
        <taxon>Azospirillaceae</taxon>
        <taxon>Azospirillum</taxon>
    </lineage>
</organism>
<evidence type="ECO:0000259" key="6">
    <source>
        <dbReference type="PROSITE" id="PS50042"/>
    </source>
</evidence>
<dbReference type="PANTHER" id="PTHR30221">
    <property type="entry name" value="SMALL-CONDUCTANCE MECHANOSENSITIVE CHANNEL"/>
    <property type="match status" value="1"/>
</dbReference>
<dbReference type="InterPro" id="IPR006685">
    <property type="entry name" value="MscS_channel_2nd"/>
</dbReference>
<dbReference type="CDD" id="cd00038">
    <property type="entry name" value="CAP_ED"/>
    <property type="match status" value="1"/>
</dbReference>
<dbReference type="RefSeq" id="WP_109327533.1">
    <property type="nucleotide sequence ID" value="NZ_CP029353.1"/>
</dbReference>
<dbReference type="SUPFAM" id="SSF51206">
    <property type="entry name" value="cAMP-binding domain-like"/>
    <property type="match status" value="1"/>
</dbReference>
<dbReference type="PANTHER" id="PTHR30221:SF1">
    <property type="entry name" value="SMALL-CONDUCTANCE MECHANOSENSITIVE CHANNEL"/>
    <property type="match status" value="1"/>
</dbReference>
<dbReference type="InterPro" id="IPR010920">
    <property type="entry name" value="LSM_dom_sf"/>
</dbReference>
<dbReference type="Gene3D" id="2.30.30.60">
    <property type="match status" value="1"/>
</dbReference>
<keyword evidence="4 5" id="KW-0472">Membrane</keyword>
<keyword evidence="5" id="KW-0406">Ion transport</keyword>
<keyword evidence="5" id="KW-0997">Cell inner membrane</keyword>
<keyword evidence="3 5" id="KW-1133">Transmembrane helix</keyword>
<comment type="function">
    <text evidence="5">Mechanosensitive channel that participates in the regulation of osmotic pressure changes within the cell, opening in response to stretch forces in the membrane lipid bilayer, without the need for other proteins. Contributes to normal resistance to hypoosmotic shock. Forms an ion channel of 1.0 nanosiemens conductance with a slight preference for anions.</text>
</comment>
<dbReference type="InterPro" id="IPR000595">
    <property type="entry name" value="cNMP-bd_dom"/>
</dbReference>
<dbReference type="InterPro" id="IPR014710">
    <property type="entry name" value="RmlC-like_jellyroll"/>
</dbReference>
<evidence type="ECO:0000256" key="1">
    <source>
        <dbReference type="ARBA" id="ARBA00004370"/>
    </source>
</evidence>
<dbReference type="Gene3D" id="2.60.120.10">
    <property type="entry name" value="Jelly Rolls"/>
    <property type="match status" value="1"/>
</dbReference>
<dbReference type="Pfam" id="PF00924">
    <property type="entry name" value="MS_channel_2nd"/>
    <property type="match status" value="1"/>
</dbReference>
<dbReference type="InterPro" id="IPR045275">
    <property type="entry name" value="MscS_archaea/bacteria_type"/>
</dbReference>